<dbReference type="InterPro" id="IPR012337">
    <property type="entry name" value="RNaseH-like_sf"/>
</dbReference>
<organism evidence="2">
    <name type="scientific">mine drainage metagenome</name>
    <dbReference type="NCBI Taxonomy" id="410659"/>
    <lineage>
        <taxon>unclassified sequences</taxon>
        <taxon>metagenomes</taxon>
        <taxon>ecological metagenomes</taxon>
    </lineage>
</organism>
<evidence type="ECO:0000313" key="2">
    <source>
        <dbReference type="EMBL" id="CBH96446.1"/>
    </source>
</evidence>
<dbReference type="EMBL" id="CABM01000027">
    <property type="protein sequence ID" value="CBH96446.1"/>
    <property type="molecule type" value="Genomic_DNA"/>
</dbReference>
<reference evidence="2" key="1">
    <citation type="submission" date="2009-10" db="EMBL/GenBank/DDBJ databases">
        <title>Diversity of trophic interactions inside an arsenic-rich microbial ecosystem.</title>
        <authorList>
            <person name="Bertin P.N."/>
            <person name="Heinrich-Salmeron A."/>
            <person name="Pelletier E."/>
            <person name="Goulhen-Chollet F."/>
            <person name="Arsene-Ploetze F."/>
            <person name="Gallien S."/>
            <person name="Calteau A."/>
            <person name="Vallenet D."/>
            <person name="Casiot C."/>
            <person name="Chane-Woon-Ming B."/>
            <person name="Giloteaux L."/>
            <person name="Barakat M."/>
            <person name="Bonnefoy V."/>
            <person name="Bruneel O."/>
            <person name="Chandler M."/>
            <person name="Cleiss J."/>
            <person name="Duran R."/>
            <person name="Elbaz-Poulichet F."/>
            <person name="Fonknechten N."/>
            <person name="Lauga B."/>
            <person name="Mornico D."/>
            <person name="Ortet P."/>
            <person name="Schaeffer C."/>
            <person name="Siguier P."/>
            <person name="Alexander Thil Smith A."/>
            <person name="Van Dorsselaer A."/>
            <person name="Weissenbach J."/>
            <person name="Medigue C."/>
            <person name="Le Paslier D."/>
        </authorList>
    </citation>
    <scope>NUCLEOTIDE SEQUENCE</scope>
</reference>
<dbReference type="AlphaFoldDB" id="E6PNE4"/>
<name>E6PNE4_9ZZZZ</name>
<dbReference type="Pfam" id="PF13701">
    <property type="entry name" value="DDE_Tnp_1_4"/>
    <property type="match status" value="1"/>
</dbReference>
<evidence type="ECO:0000259" key="1">
    <source>
        <dbReference type="Pfam" id="PF13701"/>
    </source>
</evidence>
<dbReference type="SUPFAM" id="SSF53098">
    <property type="entry name" value="Ribonuclease H-like"/>
    <property type="match status" value="1"/>
</dbReference>
<proteinExistence type="predicted"/>
<dbReference type="InterPro" id="IPR047960">
    <property type="entry name" value="Transpos_IS1380"/>
</dbReference>
<gene>
    <name evidence="2" type="ORF">CARN2_1304</name>
</gene>
<dbReference type="InterPro" id="IPR025668">
    <property type="entry name" value="Tnp_DDE_dom"/>
</dbReference>
<comment type="caution">
    <text evidence="2">The sequence shown here is derived from an EMBL/GenBank/DDBJ whole genome shotgun (WGS) entry which is preliminary data.</text>
</comment>
<dbReference type="NCBIfam" id="NF033539">
    <property type="entry name" value="transpos_IS1380"/>
    <property type="match status" value="1"/>
</dbReference>
<accession>E6PNE4</accession>
<sequence>MGFGFRVKQLDYDLTPVAGLALVGHHLKRLDPLFKRLDAQWPCRGGLPPSTLMRSYVGLLAQSKSDFDAIEGFRGDRFFQEALGLVGVPSSPTLRQRLDAQAALWFDFTSQAIEALLRKSQPDYGLLPCGHVPLDIDTFAMDNSGTAKDGVSRTYAGVDGYCPLAAYLGTHGFCLEFALRPGAQHSASETTYNLETAVPMAQRLSTAGPKAPILVRMDAGFCSAALMADMQRCNRPGLPRVDVLIKWNPRKTDPLEVLRRQELEGGLLWQHPRAGKRVAVWEVAVQVEGIAHRLRRIVRITERTVDARGQQFLVPEIILEGWTTSLPKAISAEAIIDLYAGHATHEQFHAEFKTDMDLERLPSGKFDTNDLVCQLAALTMNVLRLMGQQGLLGPHAPVRHAARRRRLKTVIQELVIRAARVINHGGRLWLGLGANDKAARAFCDLHAQFAASG</sequence>
<feature type="domain" description="Transposase DDE" evidence="1">
    <location>
        <begin position="50"/>
        <end position="447"/>
    </location>
</feature>
<protein>
    <submittedName>
        <fullName evidence="2">Transposase of ISCARN34, IS1380 family</fullName>
    </submittedName>
</protein>